<gene>
    <name evidence="3" type="ORF">GRI72_05095</name>
</gene>
<dbReference type="InterPro" id="IPR007730">
    <property type="entry name" value="SPOR-like_dom"/>
</dbReference>
<evidence type="ECO:0000313" key="3">
    <source>
        <dbReference type="EMBL" id="MXO68201.1"/>
    </source>
</evidence>
<dbReference type="Gene3D" id="2.40.40.10">
    <property type="entry name" value="RlpA-like domain"/>
    <property type="match status" value="1"/>
</dbReference>
<evidence type="ECO:0000259" key="2">
    <source>
        <dbReference type="PROSITE" id="PS51724"/>
    </source>
</evidence>
<name>A0ABW9UTM2_9SPHN</name>
<dbReference type="Pfam" id="PF05036">
    <property type="entry name" value="SPOR"/>
    <property type="match status" value="1"/>
</dbReference>
<dbReference type="CDD" id="cd22268">
    <property type="entry name" value="DPBB_RlpA-like"/>
    <property type="match status" value="1"/>
</dbReference>
<sequence length="331" mass="33344">MRLPDDRSGAPLALALGLALAGCGVVGGGERPAATAAANPADVANGPAADYPVVLGEPFTIEGVEHVPSDALNHDEVGFATVDREAQAGVTVAHKTLPLPSYVEITALDTGRTILARVERRGPMTNARVVALSPDAAQQLGAGEGAAVRVRRVNPPEVQRAELRAGRTAPLRMDTPETLLGVLRRKLPAAGSASLADARKAPVPSGVRPAAPVAGVEATRTPARSSAPAAAAAGAPAGYALAPLDGAPATRPEEASPPAAAVQGGLVVQAAAFANRANADRAARALGGFVSRAGRFYRVRTGPFATRAQAEAALAKVRAAGYSDAKIFSAG</sequence>
<dbReference type="EMBL" id="WTYO01000002">
    <property type="protein sequence ID" value="MXO68201.1"/>
    <property type="molecule type" value="Genomic_DNA"/>
</dbReference>
<dbReference type="PROSITE" id="PS51257">
    <property type="entry name" value="PROKAR_LIPOPROTEIN"/>
    <property type="match status" value="1"/>
</dbReference>
<protein>
    <recommendedName>
        <fullName evidence="2">SPOR domain-containing protein</fullName>
    </recommendedName>
</protein>
<dbReference type="SUPFAM" id="SSF110997">
    <property type="entry name" value="Sporulation related repeat"/>
    <property type="match status" value="1"/>
</dbReference>
<keyword evidence="4" id="KW-1185">Reference proteome</keyword>
<dbReference type="Proteomes" id="UP000444401">
    <property type="component" value="Unassembled WGS sequence"/>
</dbReference>
<dbReference type="InterPro" id="IPR036908">
    <property type="entry name" value="RlpA-like_sf"/>
</dbReference>
<feature type="domain" description="SPOR" evidence="2">
    <location>
        <begin position="254"/>
        <end position="330"/>
    </location>
</feature>
<proteinExistence type="predicted"/>
<dbReference type="Gene3D" id="3.30.70.1070">
    <property type="entry name" value="Sporulation related repeat"/>
    <property type="match status" value="1"/>
</dbReference>
<feature type="compositionally biased region" description="Low complexity" evidence="1">
    <location>
        <begin position="218"/>
        <end position="229"/>
    </location>
</feature>
<comment type="caution">
    <text evidence="3">The sequence shown here is derived from an EMBL/GenBank/DDBJ whole genome shotgun (WGS) entry which is preliminary data.</text>
</comment>
<feature type="region of interest" description="Disordered" evidence="1">
    <location>
        <begin position="193"/>
        <end position="229"/>
    </location>
</feature>
<evidence type="ECO:0000313" key="4">
    <source>
        <dbReference type="Proteomes" id="UP000444401"/>
    </source>
</evidence>
<reference evidence="3 4" key="1">
    <citation type="submission" date="2019-12" db="EMBL/GenBank/DDBJ databases">
        <title>Genomic-based taxomic classification of the family Erythrobacteraceae.</title>
        <authorList>
            <person name="Xu L."/>
        </authorList>
    </citation>
    <scope>NUCLEOTIDE SEQUENCE [LARGE SCALE GENOMIC DNA]</scope>
    <source>
        <strain evidence="3 4">H32</strain>
    </source>
</reference>
<organism evidence="3 4">
    <name type="scientific">Pelagerythrobacter marinus</name>
    <dbReference type="NCBI Taxonomy" id="538382"/>
    <lineage>
        <taxon>Bacteria</taxon>
        <taxon>Pseudomonadati</taxon>
        <taxon>Pseudomonadota</taxon>
        <taxon>Alphaproteobacteria</taxon>
        <taxon>Sphingomonadales</taxon>
        <taxon>Erythrobacteraceae</taxon>
        <taxon>Pelagerythrobacter</taxon>
    </lineage>
</organism>
<evidence type="ECO:0000256" key="1">
    <source>
        <dbReference type="SAM" id="MobiDB-lite"/>
    </source>
</evidence>
<dbReference type="PANTHER" id="PTHR34183:SF1">
    <property type="entry name" value="ENDOLYTIC PEPTIDOGLYCAN TRANSGLYCOSYLASE RLPA"/>
    <property type="match status" value="1"/>
</dbReference>
<dbReference type="InterPro" id="IPR036680">
    <property type="entry name" value="SPOR-like_sf"/>
</dbReference>
<dbReference type="RefSeq" id="WP_160732853.1">
    <property type="nucleotide sequence ID" value="NZ_WTYO01000002.1"/>
</dbReference>
<dbReference type="PANTHER" id="PTHR34183">
    <property type="entry name" value="ENDOLYTIC PEPTIDOGLYCAN TRANSGLYCOSYLASE RLPA"/>
    <property type="match status" value="1"/>
</dbReference>
<accession>A0ABW9UTM2</accession>
<dbReference type="PROSITE" id="PS51724">
    <property type="entry name" value="SPOR"/>
    <property type="match status" value="1"/>
</dbReference>